<dbReference type="CDD" id="cd19757">
    <property type="entry name" value="Bbox1"/>
    <property type="match status" value="1"/>
</dbReference>
<evidence type="ECO:0000256" key="3">
    <source>
        <dbReference type="ARBA" id="ARBA00022833"/>
    </source>
</evidence>
<dbReference type="Proteomes" id="UP001153636">
    <property type="component" value="Chromosome 7"/>
</dbReference>
<dbReference type="InterPro" id="IPR013083">
    <property type="entry name" value="Znf_RING/FYVE/PHD"/>
</dbReference>
<feature type="compositionally biased region" description="Polar residues" evidence="5">
    <location>
        <begin position="156"/>
        <end position="165"/>
    </location>
</feature>
<evidence type="ECO:0000259" key="7">
    <source>
        <dbReference type="PROSITE" id="PS50119"/>
    </source>
</evidence>
<dbReference type="Gene3D" id="2.40.50.90">
    <property type="match status" value="2"/>
</dbReference>
<dbReference type="GO" id="GO:0008270">
    <property type="term" value="F:zinc ion binding"/>
    <property type="evidence" value="ECO:0007669"/>
    <property type="project" value="UniProtKB-KW"/>
</dbReference>
<dbReference type="PROSITE" id="PS50304">
    <property type="entry name" value="TUDOR"/>
    <property type="match status" value="1"/>
</dbReference>
<dbReference type="PANTHER" id="PTHR16442">
    <property type="entry name" value="RING FINGER PROTEIN 17"/>
    <property type="match status" value="1"/>
</dbReference>
<dbReference type="InterPro" id="IPR000315">
    <property type="entry name" value="Znf_B-box"/>
</dbReference>
<dbReference type="EMBL" id="OV651819">
    <property type="protein sequence ID" value="CAH1112930.1"/>
    <property type="molecule type" value="Genomic_DNA"/>
</dbReference>
<feature type="compositionally biased region" description="Polar residues" evidence="5">
    <location>
        <begin position="1092"/>
        <end position="1106"/>
    </location>
</feature>
<evidence type="ECO:0008006" key="11">
    <source>
        <dbReference type="Google" id="ProtNLM"/>
    </source>
</evidence>
<dbReference type="GO" id="GO:0005737">
    <property type="term" value="C:cytoplasm"/>
    <property type="evidence" value="ECO:0007669"/>
    <property type="project" value="UniProtKB-ARBA"/>
</dbReference>
<dbReference type="InterPro" id="IPR017907">
    <property type="entry name" value="Znf_RING_CS"/>
</dbReference>
<accession>A0A9P0D9P1</accession>
<evidence type="ECO:0000256" key="1">
    <source>
        <dbReference type="ARBA" id="ARBA00022723"/>
    </source>
</evidence>
<organism evidence="9 10">
    <name type="scientific">Psylliodes chrysocephalus</name>
    <dbReference type="NCBI Taxonomy" id="3402493"/>
    <lineage>
        <taxon>Eukaryota</taxon>
        <taxon>Metazoa</taxon>
        <taxon>Ecdysozoa</taxon>
        <taxon>Arthropoda</taxon>
        <taxon>Hexapoda</taxon>
        <taxon>Insecta</taxon>
        <taxon>Pterygota</taxon>
        <taxon>Neoptera</taxon>
        <taxon>Endopterygota</taxon>
        <taxon>Coleoptera</taxon>
        <taxon>Polyphaga</taxon>
        <taxon>Cucujiformia</taxon>
        <taxon>Chrysomeloidea</taxon>
        <taxon>Chrysomelidae</taxon>
        <taxon>Galerucinae</taxon>
        <taxon>Alticini</taxon>
        <taxon>Psylliodes</taxon>
    </lineage>
</organism>
<dbReference type="Gene3D" id="3.30.160.60">
    <property type="entry name" value="Classic Zinc Finger"/>
    <property type="match status" value="1"/>
</dbReference>
<keyword evidence="1" id="KW-0479">Metal-binding</keyword>
<dbReference type="SUPFAM" id="SSF57845">
    <property type="entry name" value="B-box zinc-binding domain"/>
    <property type="match status" value="1"/>
</dbReference>
<feature type="region of interest" description="Disordered" evidence="5">
    <location>
        <begin position="67"/>
        <end position="99"/>
    </location>
</feature>
<evidence type="ECO:0000256" key="2">
    <source>
        <dbReference type="ARBA" id="ARBA00022771"/>
    </source>
</evidence>
<dbReference type="SUPFAM" id="SSF63748">
    <property type="entry name" value="Tudor/PWWP/MBT"/>
    <property type="match status" value="4"/>
</dbReference>
<evidence type="ECO:0000259" key="6">
    <source>
        <dbReference type="PROSITE" id="PS50089"/>
    </source>
</evidence>
<dbReference type="Pfam" id="PF22586">
    <property type="entry name" value="ANCHR-like_BBOX"/>
    <property type="match status" value="1"/>
</dbReference>
<proteinExistence type="predicted"/>
<feature type="region of interest" description="Disordered" evidence="5">
    <location>
        <begin position="130"/>
        <end position="180"/>
    </location>
</feature>
<dbReference type="InterPro" id="IPR002999">
    <property type="entry name" value="Tudor"/>
</dbReference>
<dbReference type="Gene3D" id="2.30.30.140">
    <property type="match status" value="3"/>
</dbReference>
<dbReference type="PROSITE" id="PS00518">
    <property type="entry name" value="ZF_RING_1"/>
    <property type="match status" value="1"/>
</dbReference>
<evidence type="ECO:0000256" key="4">
    <source>
        <dbReference type="PROSITE-ProRule" id="PRU00024"/>
    </source>
</evidence>
<dbReference type="Pfam" id="PF00567">
    <property type="entry name" value="TUDOR"/>
    <property type="match status" value="4"/>
</dbReference>
<protein>
    <recommendedName>
        <fullName evidence="11">RING finger protein 17</fullName>
    </recommendedName>
</protein>
<feature type="domain" description="B box-type" evidence="7">
    <location>
        <begin position="370"/>
        <end position="413"/>
    </location>
</feature>
<dbReference type="InterPro" id="IPR001841">
    <property type="entry name" value="Znf_RING"/>
</dbReference>
<feature type="compositionally biased region" description="Polar residues" evidence="5">
    <location>
        <begin position="9"/>
        <end position="21"/>
    </location>
</feature>
<evidence type="ECO:0000256" key="5">
    <source>
        <dbReference type="SAM" id="MobiDB-lite"/>
    </source>
</evidence>
<sequence length="1566" mass="180244">MFRYDYNQPGPSNDTGYTNDPLNIYDYPPPRSSGILTGENYRQTHSRGARQGFNSFHQNQSNLVGFQSWVPPPVRSYPTDSRKPHPHQYLHQKQLKDKRRDFNNFRDKNSKENQNISHYSQFSTDLVPSNELKKQQSQQYQHKKKQNFSHNKDNDNTFIPNQLQNKKNKGSQQDDKVDDKRTSTILSKEIDYRLYKCPNCTLQFDFFSRYNSYVGRVPLILNCKHTLCQDCIFKLGKDCSVLCPVCKNPSVLPSKYVSDDLQDIFSPNFFLIGFITWCKAQGNNPNFMTLVPVQNPLSKKKPSQVLSPLSSQQSATEICCFLSCNKPATLHCQDCSDVYCSDCSKNVHKSAKSLWSHKQSPLNVSTKGTLELEKCSEHNMDLEFYCTTCKTTACCYCLVEKHESHARENLVKLTEEEMKELQTNKINAKKILKQLLISQRRLRDLYSCSTSNIEKKISSFFVNYHAKLQFIEKNLKKELANYSSGGIAIEDVNELNNKLLTYIEDLTNVVAYSETMEIKKLNLQELFKRLKKVQDVPSYLISNSGKGLEPLEFDVDKIANDIEEFFKITKSDSCNFILVTEDDLPLDFEKDLLEQYESDVESTISSIGKVAPEEEKPKKKHQKRAIVNQVPLDNEMVEITHIESLECFYVRLKKIQYQFSQMNRDINDYIKMGAPTVEHPELSTYVIVDYKDHIRGNLHRGLIKRVDFEKCHVLLVDWGLNIVVPWSSIRAIQEEFIRLESQAILVKLAHVEPIDKGTWLESASTFLQKYYRTQDVMRMIVYDTDPLEVGLFEIVGDVDISVNALLVEENYAESTGKISQTIQWPRGDAEIENFTDDDGLVASLLKQVEYLEDDSEDEETKVLLVKQKIEIVKFVSPDLIYIKLELNEPTEMTLYKELQIQYSKERTTKTHWENEEQCVVLYNLSYSRAKIVEKVEERKYKVNVVDRAVITVLPMFDKYKDIYGTKVAGDTKDKSMPMHMWYTQVKMGGALEASQTKFISLNNLLVKLGFAYKMTYNKPESVSSNKSSRKSTDSHSESPFISAIEKTAINASSSTISDHATDQDSIPDIKDETTDPKTKEPSTSGLKEDEASVTSSKMSGKSNKSIDWNVLMEEEEKDRKKKKKKNKNDNDSPYRTQAAEITDWIPAFPIEEREFKAWITCAETGGIIYLREEKLQTVYKQMEENIKLYFDKKPKTEVKHNWEPGHLCTIQYNDYYYRGKVYKVNGPDDITAVMIDFGSDHVLSEKSLNREILYPKIPAFASKIQLERVYAKSGAWMDSDYEALLETLSEYSKIIIKGPLDVDIPSAEVFNDKGINVNETICKLCPNLVRNLQDLDNELDDAVVIEEIDDAAVIIEETTEAVKEDSPPVDTTKYKYKLLHLPDKIADEKIEVSIMFIVAYNKIAIKETKTITDEFFLLGDRIQEDIHKQPVIEKVEVGMPCVCPFAEDGRWYRAQIYDTNGMEDCEFVFVFFVDFGNVESVAVGDIKMMRPEWFELPVSCHIAELNISINTDKNIQHVTQHMKKLYGKNKLAEVLSKDPLRVSLHELDGELCYQSLLQKGLIKVIV</sequence>
<keyword evidence="2 4" id="KW-0863">Zinc-finger</keyword>
<feature type="compositionally biased region" description="Basic and acidic residues" evidence="5">
    <location>
        <begin position="1059"/>
        <end position="1090"/>
    </location>
</feature>
<keyword evidence="3" id="KW-0862">Zinc</keyword>
<dbReference type="InterPro" id="IPR035437">
    <property type="entry name" value="SNase_OB-fold_sf"/>
</dbReference>
<dbReference type="PANTHER" id="PTHR16442:SF1">
    <property type="entry name" value="RING FINGER PROTEIN 17"/>
    <property type="match status" value="1"/>
</dbReference>
<dbReference type="SUPFAM" id="SSF57850">
    <property type="entry name" value="RING/U-box"/>
    <property type="match status" value="1"/>
</dbReference>
<feature type="domain" description="Tudor" evidence="8">
    <location>
        <begin position="1434"/>
        <end position="1496"/>
    </location>
</feature>
<dbReference type="OrthoDB" id="5800423at2759"/>
<dbReference type="SMART" id="SM00184">
    <property type="entry name" value="RING"/>
    <property type="match status" value="1"/>
</dbReference>
<dbReference type="Gene3D" id="3.30.40.10">
    <property type="entry name" value="Zinc/RING finger domain, C3HC4 (zinc finger)"/>
    <property type="match status" value="1"/>
</dbReference>
<dbReference type="SMART" id="SM00333">
    <property type="entry name" value="TUDOR"/>
    <property type="match status" value="3"/>
</dbReference>
<gene>
    <name evidence="9" type="ORF">PSYICH_LOCUS13284</name>
</gene>
<dbReference type="PROSITE" id="PS50119">
    <property type="entry name" value="ZF_BBOX"/>
    <property type="match status" value="2"/>
</dbReference>
<dbReference type="PROSITE" id="PS50089">
    <property type="entry name" value="ZF_RING_2"/>
    <property type="match status" value="1"/>
</dbReference>
<name>A0A9P0D9P1_9CUCU</name>
<feature type="domain" description="B box-type" evidence="7">
    <location>
        <begin position="315"/>
        <end position="362"/>
    </location>
</feature>
<evidence type="ECO:0000313" key="9">
    <source>
        <dbReference type="EMBL" id="CAH1112930.1"/>
    </source>
</evidence>
<reference evidence="9" key="1">
    <citation type="submission" date="2022-01" db="EMBL/GenBank/DDBJ databases">
        <authorList>
            <person name="King R."/>
        </authorList>
    </citation>
    <scope>NUCLEOTIDE SEQUENCE</scope>
</reference>
<keyword evidence="10" id="KW-1185">Reference proteome</keyword>
<feature type="region of interest" description="Disordered" evidence="5">
    <location>
        <begin position="1019"/>
        <end position="1040"/>
    </location>
</feature>
<feature type="domain" description="RING-type" evidence="6">
    <location>
        <begin position="197"/>
        <end position="247"/>
    </location>
</feature>
<feature type="region of interest" description="Disordered" evidence="5">
    <location>
        <begin position="1053"/>
        <end position="1135"/>
    </location>
</feature>
<evidence type="ECO:0000259" key="8">
    <source>
        <dbReference type="PROSITE" id="PS50304"/>
    </source>
</evidence>
<evidence type="ECO:0000313" key="10">
    <source>
        <dbReference type="Proteomes" id="UP001153636"/>
    </source>
</evidence>
<feature type="region of interest" description="Disordered" evidence="5">
    <location>
        <begin position="1"/>
        <end position="22"/>
    </location>
</feature>